<keyword evidence="8" id="KW-1185">Reference proteome</keyword>
<dbReference type="InterPro" id="IPR039910">
    <property type="entry name" value="D15-like"/>
</dbReference>
<accession>E3CW64</accession>
<evidence type="ECO:0000256" key="4">
    <source>
        <dbReference type="ARBA" id="ARBA00023136"/>
    </source>
</evidence>
<evidence type="ECO:0000256" key="2">
    <source>
        <dbReference type="ARBA" id="ARBA00022692"/>
    </source>
</evidence>
<evidence type="ECO:0000256" key="5">
    <source>
        <dbReference type="ARBA" id="ARBA00023237"/>
    </source>
</evidence>
<dbReference type="PaxDb" id="584708-Apau_0888"/>
<dbReference type="Gene3D" id="3.10.20.310">
    <property type="entry name" value="membrane protein fhac"/>
    <property type="match status" value="3"/>
</dbReference>
<dbReference type="eggNOG" id="COG4775">
    <property type="taxonomic scope" value="Bacteria"/>
</dbReference>
<organism evidence="7 8">
    <name type="scientific">Aminomonas paucivorans DSM 12260</name>
    <dbReference type="NCBI Taxonomy" id="584708"/>
    <lineage>
        <taxon>Bacteria</taxon>
        <taxon>Thermotogati</taxon>
        <taxon>Synergistota</taxon>
        <taxon>Synergistia</taxon>
        <taxon>Synergistales</taxon>
        <taxon>Synergistaceae</taxon>
        <taxon>Aminomonas</taxon>
    </lineage>
</organism>
<evidence type="ECO:0000313" key="8">
    <source>
        <dbReference type="Proteomes" id="UP000005096"/>
    </source>
</evidence>
<dbReference type="Proteomes" id="UP000005096">
    <property type="component" value="Chromosome"/>
</dbReference>
<dbReference type="PANTHER" id="PTHR12815">
    <property type="entry name" value="SORTING AND ASSEMBLY MACHINERY SAMM50 PROTEIN FAMILY MEMBER"/>
    <property type="match status" value="1"/>
</dbReference>
<keyword evidence="3" id="KW-0732">Signal</keyword>
<evidence type="ECO:0000259" key="6">
    <source>
        <dbReference type="PROSITE" id="PS51779"/>
    </source>
</evidence>
<dbReference type="GO" id="GO:0019867">
    <property type="term" value="C:outer membrane"/>
    <property type="evidence" value="ECO:0007669"/>
    <property type="project" value="InterPro"/>
</dbReference>
<comment type="subcellular location">
    <subcellularLocation>
        <location evidence="1">Membrane</location>
    </subcellularLocation>
</comment>
<gene>
    <name evidence="7" type="ORF">Apau_0888</name>
</gene>
<dbReference type="PANTHER" id="PTHR12815:SF47">
    <property type="entry name" value="TRANSLOCATION AND ASSEMBLY MODULE SUBUNIT TAMA"/>
    <property type="match status" value="1"/>
</dbReference>
<keyword evidence="5" id="KW-0998">Cell outer membrane</keyword>
<dbReference type="Gene3D" id="2.40.160.50">
    <property type="entry name" value="membrane protein fhac: a member of the omp85/tpsb transporter family"/>
    <property type="match status" value="1"/>
</dbReference>
<proteinExistence type="predicted"/>
<feature type="domain" description="POTRA" evidence="6">
    <location>
        <begin position="144"/>
        <end position="217"/>
    </location>
</feature>
<dbReference type="Pfam" id="PF01103">
    <property type="entry name" value="Omp85"/>
    <property type="match status" value="1"/>
</dbReference>
<dbReference type="AlphaFoldDB" id="E3CW64"/>
<evidence type="ECO:0000256" key="3">
    <source>
        <dbReference type="ARBA" id="ARBA00022729"/>
    </source>
</evidence>
<dbReference type="STRING" id="584708.Apau_0888"/>
<keyword evidence="2" id="KW-0812">Transmembrane</keyword>
<dbReference type="InterPro" id="IPR034746">
    <property type="entry name" value="POTRA"/>
</dbReference>
<dbReference type="EMBL" id="CM001022">
    <property type="protein sequence ID" value="EFQ23316.1"/>
    <property type="molecule type" value="Genomic_DNA"/>
</dbReference>
<dbReference type="InterPro" id="IPR010827">
    <property type="entry name" value="BamA/TamA_POTRA"/>
</dbReference>
<name>E3CW64_9BACT</name>
<reference evidence="7 8" key="1">
    <citation type="journal article" date="2010" name="Stand. Genomic Sci.">
        <title>Non-contiguous finished genome sequence of Aminomonas paucivorans type strain (GLU-3).</title>
        <authorList>
            <person name="Pitluck S."/>
            <person name="Yasawong M."/>
            <person name="Held B."/>
            <person name="Lapidus A."/>
            <person name="Nolan M."/>
            <person name="Copeland A."/>
            <person name="Lucas S."/>
            <person name="Del Rio T.G."/>
            <person name="Tice H."/>
            <person name="Cheng J.F."/>
            <person name="Chertkov O."/>
            <person name="Goodwin L."/>
            <person name="Tapia R."/>
            <person name="Han C."/>
            <person name="Liolios K."/>
            <person name="Ivanova N."/>
            <person name="Mavromatis K."/>
            <person name="Ovchinnikova G."/>
            <person name="Pati A."/>
            <person name="Chen A."/>
            <person name="Palaniappan K."/>
            <person name="Land M."/>
            <person name="Hauser L."/>
            <person name="Chang Y.J."/>
            <person name="Jeffries C.D."/>
            <person name="Pukall R."/>
            <person name="Spring S."/>
            <person name="Rohde M."/>
            <person name="Sikorski J."/>
            <person name="Goker M."/>
            <person name="Woyke T."/>
            <person name="Bristow J."/>
            <person name="Eisen J.A."/>
            <person name="Markowitz V."/>
            <person name="Hugenholtz P."/>
            <person name="Kyrpides N.C."/>
            <person name="Klenk H.P."/>
        </authorList>
    </citation>
    <scope>NUCLEOTIDE SEQUENCE [LARGE SCALE GENOMIC DNA]</scope>
    <source>
        <strain evidence="7 8">DSM 12260</strain>
    </source>
</reference>
<dbReference type="HOGENOM" id="CLU_007664_4_0_0"/>
<evidence type="ECO:0000256" key="1">
    <source>
        <dbReference type="ARBA" id="ARBA00004370"/>
    </source>
</evidence>
<keyword evidence="4" id="KW-0472">Membrane</keyword>
<dbReference type="Pfam" id="PF07244">
    <property type="entry name" value="POTRA"/>
    <property type="match status" value="3"/>
</dbReference>
<dbReference type="PROSITE" id="PS51779">
    <property type="entry name" value="POTRA"/>
    <property type="match status" value="1"/>
</dbReference>
<dbReference type="InterPro" id="IPR000184">
    <property type="entry name" value="Bac_surfAg_D15"/>
</dbReference>
<evidence type="ECO:0000313" key="7">
    <source>
        <dbReference type="EMBL" id="EFQ23316.1"/>
    </source>
</evidence>
<sequence length="551" mass="62499">MVSMDVEGNRTVVASHILSVVSTKVGDPADEEALRKDAEAIYELGFFSVSEVKSVPQSGGIKVTFVVQENPEVQELRFTGNTVYSQDQLRALCFTSPGSVFNRVFFRNDLQRIKEKYQKDGYVMMRVQDVQIQDGVVAVTILEPRLGEIIIQGNKKTKDYVIRRQLKLKQGDLFNATILRHSLNRIQGMGYFEDVNVGFEPSENPSVVNMVLTVEEGRTNKIGFSIGHGSQSGWSGGINYQDTNWQGLGTKFSVGFETGNREQYWASYEQPFMDQETYAWKVGAYKRKWEEQDEYEKGQWKFQYDQEKTGAYVGVGKKFKGNDQLSWYLTLDWHKVENTILSGDVTPQDLVELEDGTNFSVTGSLTRNTLDPYLSYPRGDVEILSVEQGIAALGGDWDYTKYWLEARYYTPLFGLMDFLEMDFGFTEDNPLLFAARVRAGSSSGTVPWAEMYTLGGADTLRGYDDDYYRGEEMLLGNFELRIPMEQNLSLVFFYDVGKAWKKSLGESFSFSDLQSDKGIGLRVKTPIGNLRVDFAQGDDENQTNFGFGEMF</sequence>
<protein>
    <submittedName>
        <fullName evidence="7">Surface antigen (D15)</fullName>
    </submittedName>
</protein>